<name>A0A543ARB5_9ACTN</name>
<keyword evidence="2" id="KW-0472">Membrane</keyword>
<dbReference type="InParanoid" id="A0A543ARB5"/>
<accession>A0A543ARB5</accession>
<keyword evidence="2" id="KW-1133">Transmembrane helix</keyword>
<evidence type="ECO:0000313" key="4">
    <source>
        <dbReference type="Proteomes" id="UP000317043"/>
    </source>
</evidence>
<reference evidence="3 4" key="1">
    <citation type="submission" date="2019-06" db="EMBL/GenBank/DDBJ databases">
        <title>Sequencing the genomes of 1000 actinobacteria strains.</title>
        <authorList>
            <person name="Klenk H.-P."/>
        </authorList>
    </citation>
    <scope>NUCLEOTIDE SEQUENCE [LARGE SCALE GENOMIC DNA]</scope>
    <source>
        <strain evidence="3 4">DSM 45928</strain>
    </source>
</reference>
<organism evidence="3 4">
    <name type="scientific">Stackebrandtia endophytica</name>
    <dbReference type="NCBI Taxonomy" id="1496996"/>
    <lineage>
        <taxon>Bacteria</taxon>
        <taxon>Bacillati</taxon>
        <taxon>Actinomycetota</taxon>
        <taxon>Actinomycetes</taxon>
        <taxon>Glycomycetales</taxon>
        <taxon>Glycomycetaceae</taxon>
        <taxon>Stackebrandtia</taxon>
    </lineage>
</organism>
<keyword evidence="4" id="KW-1185">Reference proteome</keyword>
<feature type="region of interest" description="Disordered" evidence="1">
    <location>
        <begin position="1"/>
        <end position="24"/>
    </location>
</feature>
<evidence type="ECO:0000256" key="1">
    <source>
        <dbReference type="SAM" id="MobiDB-lite"/>
    </source>
</evidence>
<dbReference type="AlphaFoldDB" id="A0A543ARB5"/>
<protein>
    <submittedName>
        <fullName evidence="3">Uncharacterized protein</fullName>
    </submittedName>
</protein>
<dbReference type="Proteomes" id="UP000317043">
    <property type="component" value="Unassembled WGS sequence"/>
</dbReference>
<dbReference type="RefSeq" id="WP_142034664.1">
    <property type="nucleotide sequence ID" value="NZ_JBHTGS010000002.1"/>
</dbReference>
<feature type="transmembrane region" description="Helical" evidence="2">
    <location>
        <begin position="72"/>
        <end position="93"/>
    </location>
</feature>
<feature type="compositionally biased region" description="Low complexity" evidence="1">
    <location>
        <begin position="1"/>
        <end position="12"/>
    </location>
</feature>
<sequence length="106" mass="10923">MTHAPQTPAGATPDDDDDNDPTGSFYSGIGAVIVGGVVAIAPHTELWAEQITPDAGGRRGWLARLLAGIDPWIFTAAGVVIAVIGALIAVSAFRRGRRMAAEEDAA</sequence>
<keyword evidence="2" id="KW-0812">Transmembrane</keyword>
<comment type="caution">
    <text evidence="3">The sequence shown here is derived from an EMBL/GenBank/DDBJ whole genome shotgun (WGS) entry which is preliminary data.</text>
</comment>
<gene>
    <name evidence="3" type="ORF">FB566_0568</name>
</gene>
<dbReference type="EMBL" id="VFOW01000001">
    <property type="protein sequence ID" value="TQL75076.1"/>
    <property type="molecule type" value="Genomic_DNA"/>
</dbReference>
<proteinExistence type="predicted"/>
<evidence type="ECO:0000313" key="3">
    <source>
        <dbReference type="EMBL" id="TQL75076.1"/>
    </source>
</evidence>
<evidence type="ECO:0000256" key="2">
    <source>
        <dbReference type="SAM" id="Phobius"/>
    </source>
</evidence>